<evidence type="ECO:0000313" key="2">
    <source>
        <dbReference type="Proteomes" id="UP000198797"/>
    </source>
</evidence>
<organism evidence="1 2">
    <name type="scientific">Micromonospora matsumotoense</name>
    <dbReference type="NCBI Taxonomy" id="121616"/>
    <lineage>
        <taxon>Bacteria</taxon>
        <taxon>Bacillati</taxon>
        <taxon>Actinomycetota</taxon>
        <taxon>Actinomycetes</taxon>
        <taxon>Micromonosporales</taxon>
        <taxon>Micromonosporaceae</taxon>
        <taxon>Micromonospora</taxon>
    </lineage>
</organism>
<dbReference type="STRING" id="121616.GA0070216_104348"/>
<protein>
    <submittedName>
        <fullName evidence="1">Uncharacterized protein</fullName>
    </submittedName>
</protein>
<dbReference type="AlphaFoldDB" id="A0A1C4XFA7"/>
<dbReference type="Proteomes" id="UP000198797">
    <property type="component" value="Unassembled WGS sequence"/>
</dbReference>
<accession>A0A1C4XFA7</accession>
<keyword evidence="2" id="KW-1185">Reference proteome</keyword>
<dbReference type="EMBL" id="FMCU01000004">
    <property type="protein sequence ID" value="SCF07219.1"/>
    <property type="molecule type" value="Genomic_DNA"/>
</dbReference>
<proteinExistence type="predicted"/>
<sequence length="70" mass="7975">MVASTWAFQSIPSSSSAKAMTWAFNRAHVPSAAHRENRPWAVFQDPYRSGRSRHGDPVRFTQQIPLMTCR</sequence>
<name>A0A1C4XFA7_9ACTN</name>
<gene>
    <name evidence="1" type="ORF">GA0070216_104348</name>
</gene>
<reference evidence="2" key="1">
    <citation type="submission" date="2016-06" db="EMBL/GenBank/DDBJ databases">
        <authorList>
            <person name="Varghese N."/>
            <person name="Submissions Spin"/>
        </authorList>
    </citation>
    <scope>NUCLEOTIDE SEQUENCE [LARGE SCALE GENOMIC DNA]</scope>
    <source>
        <strain evidence="2">DSM 44100</strain>
    </source>
</reference>
<evidence type="ECO:0000313" key="1">
    <source>
        <dbReference type="EMBL" id="SCF07219.1"/>
    </source>
</evidence>